<dbReference type="PANTHER" id="PTHR42879:SF2">
    <property type="entry name" value="3-OXOACYL-[ACYL-CARRIER-PROTEIN] REDUCTASE FABG"/>
    <property type="match status" value="1"/>
</dbReference>
<reference evidence="2" key="1">
    <citation type="submission" date="2022-06" db="EMBL/GenBank/DDBJ databases">
        <title>Ornithinimicrobium JY.X270.</title>
        <authorList>
            <person name="Huang Y."/>
        </authorList>
    </citation>
    <scope>NUCLEOTIDE SEQUENCE</scope>
    <source>
        <strain evidence="2">JY.X270</strain>
    </source>
</reference>
<dbReference type="InterPro" id="IPR020904">
    <property type="entry name" value="Sc_DH/Rdtase_CS"/>
</dbReference>
<dbReference type="PRINTS" id="PR00080">
    <property type="entry name" value="SDRFAMILY"/>
</dbReference>
<evidence type="ECO:0000313" key="3">
    <source>
        <dbReference type="Proteomes" id="UP001056535"/>
    </source>
</evidence>
<sequence length="245" mass="26096">MTMRTVLVTGGASGIGEAIARRGAREGHRVIVADRDKGGADRVAGEIGGEAWHVDLSDTAALGELRLECDVLVNNAGVQRVAPIHEFDPEDFRLIHRLMLEAPFLLVRAALPHMYAQGWGRVINISSAHGLRASAFKSAYVSAKHGLEGLSKVTALEGAPHGVTSNCINPGYVRTPLVEQQIADQSATHGIPESEVVEKIMLTRSAIKRLCEPDEVAALAAFLMTDDAGMVTGTSHTMDGGWTAQ</sequence>
<dbReference type="PANTHER" id="PTHR42879">
    <property type="entry name" value="3-OXOACYL-(ACYL-CARRIER-PROTEIN) REDUCTASE"/>
    <property type="match status" value="1"/>
</dbReference>
<dbReference type="NCBIfam" id="NF009093">
    <property type="entry name" value="PRK12429.1"/>
    <property type="match status" value="1"/>
</dbReference>
<organism evidence="2 3">
    <name type="scientific">Ornithinimicrobium cryptoxanthini</name>
    <dbReference type="NCBI Taxonomy" id="2934161"/>
    <lineage>
        <taxon>Bacteria</taxon>
        <taxon>Bacillati</taxon>
        <taxon>Actinomycetota</taxon>
        <taxon>Actinomycetes</taxon>
        <taxon>Micrococcales</taxon>
        <taxon>Ornithinimicrobiaceae</taxon>
        <taxon>Ornithinimicrobium</taxon>
    </lineage>
</organism>
<dbReference type="InterPro" id="IPR002347">
    <property type="entry name" value="SDR_fam"/>
</dbReference>
<dbReference type="EC" id="1.1.1.30" evidence="2"/>
<dbReference type="Pfam" id="PF13561">
    <property type="entry name" value="adh_short_C2"/>
    <property type="match status" value="1"/>
</dbReference>
<comment type="similarity">
    <text evidence="1">Belongs to the short-chain dehydrogenases/reductases (SDR) family.</text>
</comment>
<proteinExistence type="inferred from homology"/>
<dbReference type="InterPro" id="IPR050259">
    <property type="entry name" value="SDR"/>
</dbReference>
<name>A0ABY4YIL2_9MICO</name>
<evidence type="ECO:0000256" key="1">
    <source>
        <dbReference type="ARBA" id="ARBA00006484"/>
    </source>
</evidence>
<dbReference type="InterPro" id="IPR011294">
    <property type="entry name" value="3-OHbutyrate_DH"/>
</dbReference>
<dbReference type="InterPro" id="IPR036291">
    <property type="entry name" value="NAD(P)-bd_dom_sf"/>
</dbReference>
<accession>A0ABY4YIL2</accession>
<keyword evidence="2" id="KW-0560">Oxidoreductase</keyword>
<keyword evidence="3" id="KW-1185">Reference proteome</keyword>
<dbReference type="PRINTS" id="PR00081">
    <property type="entry name" value="GDHRDH"/>
</dbReference>
<dbReference type="GO" id="GO:0003858">
    <property type="term" value="F:3-hydroxybutyrate dehydrogenase activity"/>
    <property type="evidence" value="ECO:0007669"/>
    <property type="project" value="UniProtKB-EC"/>
</dbReference>
<dbReference type="RefSeq" id="WP_252621334.1">
    <property type="nucleotide sequence ID" value="NZ_CP099490.1"/>
</dbReference>
<evidence type="ECO:0000313" key="2">
    <source>
        <dbReference type="EMBL" id="USQ76630.1"/>
    </source>
</evidence>
<dbReference type="Gene3D" id="3.40.50.720">
    <property type="entry name" value="NAD(P)-binding Rossmann-like Domain"/>
    <property type="match status" value="1"/>
</dbReference>
<dbReference type="PROSITE" id="PS00061">
    <property type="entry name" value="ADH_SHORT"/>
    <property type="match status" value="1"/>
</dbReference>
<dbReference type="Proteomes" id="UP001056535">
    <property type="component" value="Chromosome"/>
</dbReference>
<gene>
    <name evidence="2" type="ORF">NF557_01480</name>
</gene>
<dbReference type="EMBL" id="CP099490">
    <property type="protein sequence ID" value="USQ76630.1"/>
    <property type="molecule type" value="Genomic_DNA"/>
</dbReference>
<protein>
    <submittedName>
        <fullName evidence="2">3-hydroxybutyrate dehydrogenase</fullName>
        <ecNumber evidence="2">1.1.1.30</ecNumber>
    </submittedName>
</protein>
<dbReference type="NCBIfam" id="TIGR01963">
    <property type="entry name" value="PHB_DH"/>
    <property type="match status" value="1"/>
</dbReference>
<dbReference type="SUPFAM" id="SSF51735">
    <property type="entry name" value="NAD(P)-binding Rossmann-fold domains"/>
    <property type="match status" value="1"/>
</dbReference>